<name>W1PVI1_AMBTC</name>
<keyword evidence="7" id="KW-0408">Iron</keyword>
<evidence type="ECO:0000256" key="4">
    <source>
        <dbReference type="ARBA" id="ARBA00022617"/>
    </source>
</evidence>
<dbReference type="Gramene" id="ERN11696">
    <property type="protein sequence ID" value="ERN11696"/>
    <property type="gene ID" value="AMTR_s00022p00226170"/>
</dbReference>
<dbReference type="GO" id="GO:0046872">
    <property type="term" value="F:metal ion binding"/>
    <property type="evidence" value="ECO:0007669"/>
    <property type="project" value="UniProtKB-KW"/>
</dbReference>
<keyword evidence="11" id="KW-1185">Reference proteome</keyword>
<evidence type="ECO:0000256" key="1">
    <source>
        <dbReference type="ARBA" id="ARBA00001971"/>
    </source>
</evidence>
<accession>W1PVI1</accession>
<evidence type="ECO:0000313" key="10">
    <source>
        <dbReference type="EMBL" id="ERN11696.1"/>
    </source>
</evidence>
<proteinExistence type="inferred from homology"/>
<keyword evidence="4" id="KW-0349">Heme</keyword>
<evidence type="ECO:0000256" key="8">
    <source>
        <dbReference type="ARBA" id="ARBA00023033"/>
    </source>
</evidence>
<dbReference type="PANTHER" id="PTHR47943:SF8">
    <property type="entry name" value="CYTOCHROME P450"/>
    <property type="match status" value="1"/>
</dbReference>
<evidence type="ECO:0000256" key="6">
    <source>
        <dbReference type="ARBA" id="ARBA00023002"/>
    </source>
</evidence>
<reference evidence="11" key="1">
    <citation type="journal article" date="2013" name="Science">
        <title>The Amborella genome and the evolution of flowering plants.</title>
        <authorList>
            <consortium name="Amborella Genome Project"/>
        </authorList>
    </citation>
    <scope>NUCLEOTIDE SEQUENCE [LARGE SCALE GENOMIC DNA]</scope>
</reference>
<evidence type="ECO:0000256" key="9">
    <source>
        <dbReference type="ARBA" id="ARBA00023136"/>
    </source>
</evidence>
<organism evidence="10 11">
    <name type="scientific">Amborella trichopoda</name>
    <dbReference type="NCBI Taxonomy" id="13333"/>
    <lineage>
        <taxon>Eukaryota</taxon>
        <taxon>Viridiplantae</taxon>
        <taxon>Streptophyta</taxon>
        <taxon>Embryophyta</taxon>
        <taxon>Tracheophyta</taxon>
        <taxon>Spermatophyta</taxon>
        <taxon>Magnoliopsida</taxon>
        <taxon>Amborellales</taxon>
        <taxon>Amborellaceae</taxon>
        <taxon>Amborella</taxon>
    </lineage>
</organism>
<comment type="subcellular location">
    <subcellularLocation>
        <location evidence="2">Membrane</location>
    </subcellularLocation>
</comment>
<comment type="cofactor">
    <cofactor evidence="1">
        <name>heme</name>
        <dbReference type="ChEBI" id="CHEBI:30413"/>
    </cofactor>
</comment>
<protein>
    <submittedName>
        <fullName evidence="10">Uncharacterized protein</fullName>
    </submittedName>
</protein>
<comment type="similarity">
    <text evidence="3">Belongs to the cytochrome P450 family.</text>
</comment>
<evidence type="ECO:0000256" key="3">
    <source>
        <dbReference type="ARBA" id="ARBA00010617"/>
    </source>
</evidence>
<dbReference type="EMBL" id="KI392687">
    <property type="protein sequence ID" value="ERN11696.1"/>
    <property type="molecule type" value="Genomic_DNA"/>
</dbReference>
<keyword evidence="6" id="KW-0560">Oxidoreductase</keyword>
<keyword evidence="8" id="KW-0503">Monooxygenase</keyword>
<dbReference type="GO" id="GO:0016020">
    <property type="term" value="C:membrane"/>
    <property type="evidence" value="ECO:0007669"/>
    <property type="project" value="UniProtKB-SubCell"/>
</dbReference>
<dbReference type="AlphaFoldDB" id="W1PVI1"/>
<dbReference type="HOGENOM" id="CLU_2530477_0_0_1"/>
<dbReference type="PANTHER" id="PTHR47943">
    <property type="entry name" value="CYTOCHROME P450 93A3-LIKE"/>
    <property type="match status" value="1"/>
</dbReference>
<keyword evidence="5" id="KW-0479">Metal-binding</keyword>
<evidence type="ECO:0000256" key="5">
    <source>
        <dbReference type="ARBA" id="ARBA00022723"/>
    </source>
</evidence>
<evidence type="ECO:0000256" key="7">
    <source>
        <dbReference type="ARBA" id="ARBA00023004"/>
    </source>
</evidence>
<gene>
    <name evidence="10" type="ORF">AMTR_s00022p00226170</name>
</gene>
<sequence length="84" mass="9191">MGHLHYLGPIAQQSFDVPVQRYGSVMQVCLGSVLLMVVSSANMTLSTSGPMLAIASRSALTVTMYLDYNHAYFALAPFGPNWMY</sequence>
<keyword evidence="9" id="KW-0472">Membrane</keyword>
<evidence type="ECO:0000313" key="11">
    <source>
        <dbReference type="Proteomes" id="UP000017836"/>
    </source>
</evidence>
<dbReference type="Proteomes" id="UP000017836">
    <property type="component" value="Unassembled WGS sequence"/>
</dbReference>
<dbReference type="GO" id="GO:0004497">
    <property type="term" value="F:monooxygenase activity"/>
    <property type="evidence" value="ECO:0007669"/>
    <property type="project" value="UniProtKB-KW"/>
</dbReference>
<evidence type="ECO:0000256" key="2">
    <source>
        <dbReference type="ARBA" id="ARBA00004370"/>
    </source>
</evidence>